<accession>A0A5S3Z6T6</accession>
<keyword evidence="1" id="KW-0732">Signal</keyword>
<name>A0A5S3Z6T6_9GAMM</name>
<dbReference type="AlphaFoldDB" id="A0A5S3Z6T6"/>
<organism evidence="2 3">
    <name type="scientific">Pseudoalteromonas ruthenica</name>
    <dbReference type="NCBI Taxonomy" id="151081"/>
    <lineage>
        <taxon>Bacteria</taxon>
        <taxon>Pseudomonadati</taxon>
        <taxon>Pseudomonadota</taxon>
        <taxon>Gammaproteobacteria</taxon>
        <taxon>Alteromonadales</taxon>
        <taxon>Pseudoalteromonadaceae</taxon>
        <taxon>Pseudoalteromonas</taxon>
    </lineage>
</organism>
<dbReference type="InterPro" id="IPR006652">
    <property type="entry name" value="Kelch_1"/>
</dbReference>
<evidence type="ECO:0000256" key="1">
    <source>
        <dbReference type="SAM" id="SignalP"/>
    </source>
</evidence>
<dbReference type="Gene3D" id="2.120.10.80">
    <property type="entry name" value="Kelch-type beta propeller"/>
    <property type="match status" value="2"/>
</dbReference>
<dbReference type="InterPro" id="IPR015915">
    <property type="entry name" value="Kelch-typ_b-propeller"/>
</dbReference>
<reference evidence="3" key="2">
    <citation type="submission" date="2019-06" db="EMBL/GenBank/DDBJ databases">
        <title>Co-occurence of chitin degradation, pigmentation and bioactivity in marine Pseudoalteromonas.</title>
        <authorList>
            <person name="Sonnenschein E.C."/>
            <person name="Bech P.K."/>
        </authorList>
    </citation>
    <scope>NUCLEOTIDE SEQUENCE [LARGE SCALE GENOMIC DNA]</scope>
    <source>
        <strain evidence="3">S2897</strain>
    </source>
</reference>
<reference evidence="2 3" key="1">
    <citation type="submission" date="2017-12" db="EMBL/GenBank/DDBJ databases">
        <authorList>
            <person name="Paulsen S."/>
            <person name="Gram L.K."/>
        </authorList>
    </citation>
    <scope>NUCLEOTIDE SEQUENCE [LARGE SCALE GENOMIC DNA]</scope>
    <source>
        <strain evidence="2 3">S2897</strain>
    </source>
</reference>
<evidence type="ECO:0000313" key="2">
    <source>
        <dbReference type="EMBL" id="TMP87565.1"/>
    </source>
</evidence>
<dbReference type="EMBL" id="PNCG01000005">
    <property type="protein sequence ID" value="TMP87565.1"/>
    <property type="molecule type" value="Genomic_DNA"/>
</dbReference>
<feature type="signal peptide" evidence="1">
    <location>
        <begin position="1"/>
        <end position="22"/>
    </location>
</feature>
<dbReference type="Pfam" id="PF24681">
    <property type="entry name" value="Kelch_KLHDC2_KLHL20_DRC7"/>
    <property type="match status" value="1"/>
</dbReference>
<dbReference type="SMART" id="SM00612">
    <property type="entry name" value="Kelch"/>
    <property type="match status" value="4"/>
</dbReference>
<proteinExistence type="predicted"/>
<evidence type="ECO:0000313" key="3">
    <source>
        <dbReference type="Proteomes" id="UP000305874"/>
    </source>
</evidence>
<dbReference type="PANTHER" id="PTHR45632">
    <property type="entry name" value="LD33804P"/>
    <property type="match status" value="1"/>
</dbReference>
<sequence>MRQLKLPLMLVLSALWAAGLHAEPQHSGAALVEPIQEIYPTLIGDKIWVAGGISSQLPVSQGQMTAKVHYWSPGDSHWQSAPDLPQGRHHTYLQAVGDKLFALGGFINSESGQWFNTGDILMLSQSAAQWQHVATLPIPLSETVAAVIDGKIHLAGGRTLHSDKNGQWRHSHDTARHFVFDPDTFSVTEAAPLPSARNSAATVQIDGRWLILGGRQVGMPPMTDVLEYQSEQDTWRHLPSMPQPRAGHAATVNDHYVSVFGGEHAEGVYTDVLRYNTRTQQWHVQGQWPLARHGLGAISVGAQTWLIGGAQAVGLAKTSAQVNTAAEAVVVANEATSSTK</sequence>
<dbReference type="Proteomes" id="UP000305874">
    <property type="component" value="Unassembled WGS sequence"/>
</dbReference>
<feature type="chain" id="PRO_5024315687" evidence="1">
    <location>
        <begin position="23"/>
        <end position="340"/>
    </location>
</feature>
<protein>
    <submittedName>
        <fullName evidence="2">Galactose oxidase</fullName>
    </submittedName>
</protein>
<comment type="caution">
    <text evidence="2">The sequence shown here is derived from an EMBL/GenBank/DDBJ whole genome shotgun (WGS) entry which is preliminary data.</text>
</comment>
<gene>
    <name evidence="2" type="ORF">CWC05_06825</name>
</gene>
<dbReference type="SUPFAM" id="SSF117281">
    <property type="entry name" value="Kelch motif"/>
    <property type="match status" value="1"/>
</dbReference>